<evidence type="ECO:0000256" key="1">
    <source>
        <dbReference type="ARBA" id="ARBA00004141"/>
    </source>
</evidence>
<evidence type="ECO:0000256" key="6">
    <source>
        <dbReference type="RuleBase" id="RU004914"/>
    </source>
</evidence>
<dbReference type="EMBL" id="QEFC01001158">
    <property type="protein sequence ID" value="KAE9459808.1"/>
    <property type="molecule type" value="Genomic_DNA"/>
</dbReference>
<dbReference type="GO" id="GO:0016020">
    <property type="term" value="C:membrane"/>
    <property type="evidence" value="ECO:0007669"/>
    <property type="project" value="UniProtKB-SubCell"/>
</dbReference>
<keyword evidence="5 6" id="KW-0472">Membrane</keyword>
<comment type="similarity">
    <text evidence="2 6">Belongs to the multi antimicrobial extrusion (MATE) (TC 2.A.66.1) family.</text>
</comment>
<accession>A0A6A4LZP9</accession>
<feature type="transmembrane region" description="Helical" evidence="6">
    <location>
        <begin position="290"/>
        <end position="310"/>
    </location>
</feature>
<feature type="transmembrane region" description="Helical" evidence="6">
    <location>
        <begin position="231"/>
        <end position="251"/>
    </location>
</feature>
<dbReference type="AlphaFoldDB" id="A0A6A4LZP9"/>
<feature type="non-terminal residue" evidence="7">
    <location>
        <position position="1"/>
    </location>
</feature>
<feature type="transmembrane region" description="Helical" evidence="6">
    <location>
        <begin position="504"/>
        <end position="524"/>
    </location>
</feature>
<proteinExistence type="inferred from homology"/>
<evidence type="ECO:0000256" key="2">
    <source>
        <dbReference type="ARBA" id="ARBA00010199"/>
    </source>
</evidence>
<dbReference type="GO" id="GO:0015137">
    <property type="term" value="F:citrate transmembrane transporter activity"/>
    <property type="evidence" value="ECO:0007669"/>
    <property type="project" value="TreeGrafter"/>
</dbReference>
<evidence type="ECO:0000313" key="7">
    <source>
        <dbReference type="EMBL" id="KAE9459808.1"/>
    </source>
</evidence>
<feature type="transmembrane region" description="Helical" evidence="6">
    <location>
        <begin position="373"/>
        <end position="396"/>
    </location>
</feature>
<dbReference type="GO" id="GO:0015297">
    <property type="term" value="F:antiporter activity"/>
    <property type="evidence" value="ECO:0007669"/>
    <property type="project" value="InterPro"/>
</dbReference>
<evidence type="ECO:0000256" key="4">
    <source>
        <dbReference type="ARBA" id="ARBA00022989"/>
    </source>
</evidence>
<dbReference type="Pfam" id="PF01554">
    <property type="entry name" value="MatE"/>
    <property type="match status" value="2"/>
</dbReference>
<dbReference type="PANTHER" id="PTHR42893:SF11">
    <property type="entry name" value="PROTEIN DETOXIFICATION 43"/>
    <property type="match status" value="1"/>
</dbReference>
<reference evidence="7 8" key="1">
    <citation type="journal article" date="2019" name="Genome Biol. Evol.">
        <title>The Rhododendron genome and chromosomal organization provide insight into shared whole-genome duplications across the heath family (Ericaceae).</title>
        <authorList>
            <person name="Soza V.L."/>
            <person name="Lindsley D."/>
            <person name="Waalkes A."/>
            <person name="Ramage E."/>
            <person name="Patwardhan R.P."/>
            <person name="Burton J.N."/>
            <person name="Adey A."/>
            <person name="Kumar A."/>
            <person name="Qiu R."/>
            <person name="Shendure J."/>
            <person name="Hall B."/>
        </authorList>
    </citation>
    <scope>NUCLEOTIDE SEQUENCE [LARGE SCALE GENOMIC DNA]</scope>
    <source>
        <strain evidence="7">RSF 1966-606</strain>
    </source>
</reference>
<dbReference type="Proteomes" id="UP000428333">
    <property type="component" value="Linkage Group LG05"/>
</dbReference>
<gene>
    <name evidence="7" type="ORF">C3L33_08280</name>
</gene>
<feature type="transmembrane region" description="Helical" evidence="6">
    <location>
        <begin position="416"/>
        <end position="437"/>
    </location>
</feature>
<dbReference type="PANTHER" id="PTHR42893">
    <property type="entry name" value="PROTEIN DETOXIFICATION 44, CHLOROPLASTIC-RELATED"/>
    <property type="match status" value="1"/>
</dbReference>
<evidence type="ECO:0000256" key="3">
    <source>
        <dbReference type="ARBA" id="ARBA00022692"/>
    </source>
</evidence>
<comment type="subcellular location">
    <subcellularLocation>
        <location evidence="1">Membrane</location>
        <topology evidence="1">Multi-pass membrane protein</topology>
    </subcellularLocation>
</comment>
<evidence type="ECO:0000256" key="5">
    <source>
        <dbReference type="ARBA" id="ARBA00023136"/>
    </source>
</evidence>
<comment type="caution">
    <text evidence="7">The sequence shown here is derived from an EMBL/GenBank/DDBJ whole genome shotgun (WGS) entry which is preliminary data.</text>
</comment>
<dbReference type="GO" id="GO:0042910">
    <property type="term" value="F:xenobiotic transmembrane transporter activity"/>
    <property type="evidence" value="ECO:0007669"/>
    <property type="project" value="InterPro"/>
</dbReference>
<dbReference type="OrthoDB" id="2126698at2759"/>
<keyword evidence="8" id="KW-1185">Reference proteome</keyword>
<keyword evidence="4 6" id="KW-1133">Transmembrane helix</keyword>
<feature type="transmembrane region" description="Helical" evidence="6">
    <location>
        <begin position="331"/>
        <end position="353"/>
    </location>
</feature>
<keyword evidence="3 6" id="KW-0812">Transmembrane</keyword>
<feature type="transmembrane region" description="Helical" evidence="6">
    <location>
        <begin position="187"/>
        <end position="211"/>
    </location>
</feature>
<organism evidence="7 8">
    <name type="scientific">Rhododendron williamsianum</name>
    <dbReference type="NCBI Taxonomy" id="262921"/>
    <lineage>
        <taxon>Eukaryota</taxon>
        <taxon>Viridiplantae</taxon>
        <taxon>Streptophyta</taxon>
        <taxon>Embryophyta</taxon>
        <taxon>Tracheophyta</taxon>
        <taxon>Spermatophyta</taxon>
        <taxon>Magnoliopsida</taxon>
        <taxon>eudicotyledons</taxon>
        <taxon>Gunneridae</taxon>
        <taxon>Pentapetalae</taxon>
        <taxon>asterids</taxon>
        <taxon>Ericales</taxon>
        <taxon>Ericaceae</taxon>
        <taxon>Ericoideae</taxon>
        <taxon>Rhodoreae</taxon>
        <taxon>Rhododendron</taxon>
    </lineage>
</organism>
<dbReference type="CDD" id="cd13136">
    <property type="entry name" value="MATE_DinF_like"/>
    <property type="match status" value="1"/>
</dbReference>
<protein>
    <recommendedName>
        <fullName evidence="6">Protein DETOXIFICATION</fullName>
    </recommendedName>
    <alternativeName>
        <fullName evidence="6">Multidrug and toxic compound extrusion protein</fullName>
    </alternativeName>
</protein>
<evidence type="ECO:0000313" key="8">
    <source>
        <dbReference type="Proteomes" id="UP000428333"/>
    </source>
</evidence>
<name>A0A6A4LZP9_9ERIC</name>
<dbReference type="InterPro" id="IPR002528">
    <property type="entry name" value="MATE_fam"/>
</dbReference>
<sequence length="525" mass="56234">MFFRLLFKLDPIGSEILQIALPAALALAADPVASLIDTVFIGHLGMAFYLNILLLFCYLVGPEQLAAVGVAIAIFNQASKVTIFPLVSITTSFVAEEDTIERMNSKLPEEGDSKKISANNKGIKELLPEDAALENLEKGSASKNETKELTPGEVSFFSDFKTTACKSPTITISSGSKVKFKKEKRHIPSASTALLLGGVLGLLQTIFLIFLAKPILGFMNVKAGSPMLKPAQRYLTLRALGAPAVLLSLAMQGVFRGFKDTRTPLYATVAGDLMNVILDPILIFTCRLGVSGAAIAHVLSQYLISLILLFQLMKKVDLLPPSAKGLQLGRFLKKGFLLLTRVIAVTFCVTLAASKAARLGTTTMAAFQICLQVWMTSSLLADGLAVAAQAILACAFAEKDYEKAKATAARVLQMTFVMGLGLAVVVGLGLLFGSRIFTKDKSVIHLIIVAIPFIAATQPINVLAFVFDGVNFGASDFAYSAYSMVIVSAVSIGSLFLLSKSHGFVGIWLALTIYMGLRAFAGVWR</sequence>
<feature type="transmembrane region" description="Helical" evidence="6">
    <location>
        <begin position="443"/>
        <end position="467"/>
    </location>
</feature>
<dbReference type="InterPro" id="IPR044644">
    <property type="entry name" value="DinF-like"/>
</dbReference>
<dbReference type="NCBIfam" id="TIGR00797">
    <property type="entry name" value="matE"/>
    <property type="match status" value="1"/>
</dbReference>
<feature type="transmembrane region" description="Helical" evidence="6">
    <location>
        <begin position="38"/>
        <end position="60"/>
    </location>
</feature>
<feature type="transmembrane region" description="Helical" evidence="6">
    <location>
        <begin position="479"/>
        <end position="498"/>
    </location>
</feature>